<comment type="caution">
    <text evidence="2">The sequence shown here is derived from an EMBL/GenBank/DDBJ whole genome shotgun (WGS) entry which is preliminary data.</text>
</comment>
<organism evidence="2 3">
    <name type="scientific">Candidatus Limousia pullorum</name>
    <dbReference type="NCBI Taxonomy" id="2840860"/>
    <lineage>
        <taxon>Bacteria</taxon>
        <taxon>Bacillati</taxon>
        <taxon>Bacillota</taxon>
        <taxon>Clostridia</taxon>
        <taxon>Eubacteriales</taxon>
        <taxon>Oscillospiraceae</taxon>
        <taxon>Oscillospiraceae incertae sedis</taxon>
        <taxon>Candidatus Limousia</taxon>
    </lineage>
</organism>
<dbReference type="EMBL" id="DVNG01000103">
    <property type="protein sequence ID" value="HIU50685.1"/>
    <property type="molecule type" value="Genomic_DNA"/>
</dbReference>
<protein>
    <recommendedName>
        <fullName evidence="4">Stage III sporulation protein AE</fullName>
    </recommendedName>
</protein>
<evidence type="ECO:0000256" key="1">
    <source>
        <dbReference type="SAM" id="Phobius"/>
    </source>
</evidence>
<evidence type="ECO:0008006" key="4">
    <source>
        <dbReference type="Google" id="ProtNLM"/>
    </source>
</evidence>
<evidence type="ECO:0000313" key="2">
    <source>
        <dbReference type="EMBL" id="HIU50685.1"/>
    </source>
</evidence>
<feature type="transmembrane region" description="Helical" evidence="1">
    <location>
        <begin position="179"/>
        <end position="199"/>
    </location>
</feature>
<dbReference type="InterPro" id="IPR014194">
    <property type="entry name" value="Spore_III_AE"/>
</dbReference>
<dbReference type="Proteomes" id="UP000824118">
    <property type="component" value="Unassembled WGS sequence"/>
</dbReference>
<reference evidence="2" key="2">
    <citation type="journal article" date="2021" name="PeerJ">
        <title>Extensive microbial diversity within the chicken gut microbiome revealed by metagenomics and culture.</title>
        <authorList>
            <person name="Gilroy R."/>
            <person name="Ravi A."/>
            <person name="Getino M."/>
            <person name="Pursley I."/>
            <person name="Horton D.L."/>
            <person name="Alikhan N.F."/>
            <person name="Baker D."/>
            <person name="Gharbi K."/>
            <person name="Hall N."/>
            <person name="Watson M."/>
            <person name="Adriaenssens E.M."/>
            <person name="Foster-Nyarko E."/>
            <person name="Jarju S."/>
            <person name="Secka A."/>
            <person name="Antonio M."/>
            <person name="Oren A."/>
            <person name="Chaudhuri R.R."/>
            <person name="La Ragione R."/>
            <person name="Hildebrand F."/>
            <person name="Pallen M.J."/>
        </authorList>
    </citation>
    <scope>NUCLEOTIDE SEQUENCE</scope>
    <source>
        <strain evidence="2">ChiGjej1B1-1684</strain>
    </source>
</reference>
<evidence type="ECO:0000313" key="3">
    <source>
        <dbReference type="Proteomes" id="UP000824118"/>
    </source>
</evidence>
<proteinExistence type="predicted"/>
<feature type="transmembrane region" description="Helical" evidence="1">
    <location>
        <begin position="121"/>
        <end position="140"/>
    </location>
</feature>
<keyword evidence="1" id="KW-1133">Transmembrane helix</keyword>
<feature type="transmembrane region" description="Helical" evidence="1">
    <location>
        <begin position="152"/>
        <end position="173"/>
    </location>
</feature>
<dbReference type="Pfam" id="PF09546">
    <property type="entry name" value="Spore_III_AE"/>
    <property type="match status" value="1"/>
</dbReference>
<feature type="transmembrane region" description="Helical" evidence="1">
    <location>
        <begin position="372"/>
        <end position="405"/>
    </location>
</feature>
<accession>A0A9D1LZ51</accession>
<feature type="transmembrane region" description="Helical" evidence="1">
    <location>
        <begin position="12"/>
        <end position="34"/>
    </location>
</feature>
<gene>
    <name evidence="2" type="ORF">IAD22_06710</name>
</gene>
<feature type="transmembrane region" description="Helical" evidence="1">
    <location>
        <begin position="326"/>
        <end position="352"/>
    </location>
</feature>
<feature type="transmembrane region" description="Helical" evidence="1">
    <location>
        <begin position="264"/>
        <end position="283"/>
    </location>
</feature>
<sequence length="408" mass="43205">MMISFDCKRKQRCLKVFCVISVLFLLVLWSSIFVRGEEYQAVPETTENSGEEQGDKDDALDYIEDFQQGEDLINALPDDTKEILNSLDIYGPDFSSLLDLDFSRLAGEAMKLITGQGKTPFGVFASVCGVMIIFAILDGFREGLKSSPMSEVMGTVSVLAVTSIIVLPVTKLIENCAGSLMVSTSFLLAYLPVFAGIVISSGNSVSGAAYYSVMIGAGNVISLLSSHVIVPFMNVFLGISVMGGMSPQLKLGGISSAISRAVKWILAFSMSVFSALLTFNTLLTSSADSVATRAVRFTVSSFVPVVGSALSEAYRTVKSGMGLLKSGIGVFVIISIAVIFLPVLIQCVLWLLSLNLCKLVGEILGQNTAVTLLNGVSSVLGVLIALLLSVCTIFVISTTIILVAGGAS</sequence>
<keyword evidence="1" id="KW-0812">Transmembrane</keyword>
<name>A0A9D1LZ51_9FIRM</name>
<reference evidence="2" key="1">
    <citation type="submission" date="2020-10" db="EMBL/GenBank/DDBJ databases">
        <authorList>
            <person name="Gilroy R."/>
        </authorList>
    </citation>
    <scope>NUCLEOTIDE SEQUENCE</scope>
    <source>
        <strain evidence="2">ChiGjej1B1-1684</strain>
    </source>
</reference>
<dbReference type="AlphaFoldDB" id="A0A9D1LZ51"/>
<keyword evidence="1" id="KW-0472">Membrane</keyword>